<reference evidence="2" key="1">
    <citation type="journal article" date="2015" name="Nature">
        <title>Complex archaea that bridge the gap between prokaryotes and eukaryotes.</title>
        <authorList>
            <person name="Spang A."/>
            <person name="Saw J.H."/>
            <person name="Jorgensen S.L."/>
            <person name="Zaremba-Niedzwiedzka K."/>
            <person name="Martijn J."/>
            <person name="Lind A.E."/>
            <person name="van Eijk R."/>
            <person name="Schleper C."/>
            <person name="Guy L."/>
            <person name="Ettema T.J."/>
        </authorList>
    </citation>
    <scope>NUCLEOTIDE SEQUENCE</scope>
</reference>
<protein>
    <submittedName>
        <fullName evidence="2">Uncharacterized protein</fullName>
    </submittedName>
</protein>
<name>A0A0F8VZS8_9ZZZZ</name>
<dbReference type="EMBL" id="LAZR01068321">
    <property type="protein sequence ID" value="KKK49858.1"/>
    <property type="molecule type" value="Genomic_DNA"/>
</dbReference>
<sequence length="81" mass="9371">MMELNDSYTQLWAVWLLLFAAIEGTAIFNKKKGDTLSRHVWKFLGIQSKGYALPTGYKWRRGGLAAFFVWLIQHFFFPGAL</sequence>
<organism evidence="2">
    <name type="scientific">marine sediment metagenome</name>
    <dbReference type="NCBI Taxonomy" id="412755"/>
    <lineage>
        <taxon>unclassified sequences</taxon>
        <taxon>metagenomes</taxon>
        <taxon>ecological metagenomes</taxon>
    </lineage>
</organism>
<accession>A0A0F8VZS8</accession>
<keyword evidence="1" id="KW-0812">Transmembrane</keyword>
<feature type="transmembrane region" description="Helical" evidence="1">
    <location>
        <begin position="12"/>
        <end position="29"/>
    </location>
</feature>
<dbReference type="AlphaFoldDB" id="A0A0F8VZS8"/>
<keyword evidence="1" id="KW-1133">Transmembrane helix</keyword>
<proteinExistence type="predicted"/>
<comment type="caution">
    <text evidence="2">The sequence shown here is derived from an EMBL/GenBank/DDBJ whole genome shotgun (WGS) entry which is preliminary data.</text>
</comment>
<keyword evidence="1" id="KW-0472">Membrane</keyword>
<evidence type="ECO:0000313" key="2">
    <source>
        <dbReference type="EMBL" id="KKK49858.1"/>
    </source>
</evidence>
<gene>
    <name evidence="2" type="ORF">LCGC14_3130820</name>
</gene>
<evidence type="ECO:0000256" key="1">
    <source>
        <dbReference type="SAM" id="Phobius"/>
    </source>
</evidence>